<protein>
    <submittedName>
        <fullName evidence="1">Uncharacterized protein</fullName>
    </submittedName>
</protein>
<reference evidence="1" key="1">
    <citation type="submission" date="2018-05" db="EMBL/GenBank/DDBJ databases">
        <authorList>
            <person name="Lanie J.A."/>
            <person name="Ng W.-L."/>
            <person name="Kazmierczak K.M."/>
            <person name="Andrzejewski T.M."/>
            <person name="Davidsen T.M."/>
            <person name="Wayne K.J."/>
            <person name="Tettelin H."/>
            <person name="Glass J.I."/>
            <person name="Rusch D."/>
            <person name="Podicherti R."/>
            <person name="Tsui H.-C.T."/>
            <person name="Winkler M.E."/>
        </authorList>
    </citation>
    <scope>NUCLEOTIDE SEQUENCE</scope>
</reference>
<gene>
    <name evidence="1" type="ORF">METZ01_LOCUS466895</name>
</gene>
<feature type="non-terminal residue" evidence="1">
    <location>
        <position position="37"/>
    </location>
</feature>
<organism evidence="1">
    <name type="scientific">marine metagenome</name>
    <dbReference type="NCBI Taxonomy" id="408172"/>
    <lineage>
        <taxon>unclassified sequences</taxon>
        <taxon>metagenomes</taxon>
        <taxon>ecological metagenomes</taxon>
    </lineage>
</organism>
<evidence type="ECO:0000313" key="1">
    <source>
        <dbReference type="EMBL" id="SVE14041.1"/>
    </source>
</evidence>
<accession>A0A383B2C8</accession>
<name>A0A383B2C8_9ZZZZ</name>
<sequence>MAFTIDTFRQTALSAGGARANLFDVTIAGTGATTHLA</sequence>
<dbReference type="AlphaFoldDB" id="A0A383B2C8"/>
<proteinExistence type="predicted"/>
<dbReference type="EMBL" id="UINC01196851">
    <property type="protein sequence ID" value="SVE14041.1"/>
    <property type="molecule type" value="Genomic_DNA"/>
</dbReference>